<feature type="compositionally biased region" description="Low complexity" evidence="1">
    <location>
        <begin position="27"/>
        <end position="37"/>
    </location>
</feature>
<evidence type="ECO:0000313" key="4">
    <source>
        <dbReference type="Proteomes" id="UP000320582"/>
    </source>
</evidence>
<protein>
    <recommendedName>
        <fullName evidence="5">Hemolysin type calcium-binding protein</fullName>
    </recommendedName>
</protein>
<dbReference type="PRINTS" id="PR00313">
    <property type="entry name" value="CABNDNGRPT"/>
</dbReference>
<evidence type="ECO:0000256" key="2">
    <source>
        <dbReference type="SAM" id="SignalP"/>
    </source>
</evidence>
<keyword evidence="4" id="KW-1185">Reference proteome</keyword>
<organism evidence="3 4">
    <name type="scientific">Roseinatronobacter monicus</name>
    <dbReference type="NCBI Taxonomy" id="393481"/>
    <lineage>
        <taxon>Bacteria</taxon>
        <taxon>Pseudomonadati</taxon>
        <taxon>Pseudomonadota</taxon>
        <taxon>Alphaproteobacteria</taxon>
        <taxon>Rhodobacterales</taxon>
        <taxon>Paracoccaceae</taxon>
        <taxon>Roseinatronobacter</taxon>
    </lineage>
</organism>
<feature type="chain" id="PRO_5022142788" description="Hemolysin type calcium-binding protein" evidence="2">
    <location>
        <begin position="30"/>
        <end position="625"/>
    </location>
</feature>
<keyword evidence="2" id="KW-0732">Signal</keyword>
<dbReference type="AlphaFoldDB" id="A0A543KI41"/>
<evidence type="ECO:0008006" key="5">
    <source>
        <dbReference type="Google" id="ProtNLM"/>
    </source>
</evidence>
<reference evidence="3 4" key="1">
    <citation type="submission" date="2019-06" db="EMBL/GenBank/DDBJ databases">
        <title>Genomic Encyclopedia of Archaeal and Bacterial Type Strains, Phase II (KMG-II): from individual species to whole genera.</title>
        <authorList>
            <person name="Goeker M."/>
        </authorList>
    </citation>
    <scope>NUCLEOTIDE SEQUENCE [LARGE SCALE GENOMIC DNA]</scope>
    <source>
        <strain evidence="3 4">DSM 18423</strain>
    </source>
</reference>
<dbReference type="InterPro" id="IPR011049">
    <property type="entry name" value="Serralysin-like_metalloprot_C"/>
</dbReference>
<dbReference type="Gene3D" id="2.150.10.10">
    <property type="entry name" value="Serralysin-like metalloprotease, C-terminal"/>
    <property type="match status" value="1"/>
</dbReference>
<proteinExistence type="predicted"/>
<gene>
    <name evidence="3" type="ORF">BD293_3428</name>
</gene>
<sequence length="625" mass="64710">MELGFLYFLLGAGALLAFSDLLVSSSSTADTGTGTSPPDDEDPSEEGVIFGTEDDDYLVSQGGETVFGLGGDDVLITYGDSILLGGDGNDELVSVGGGAVLNGGEGEDTFVIKLLPLGANFDLLGSNGQPVAPTVIEDFNPDEDRLVLDLRDSSFPMFGDDTVLLTGVPAPDGEGLMIQINGVNVVQLSSYGSDDMQGALEDLVNDFDALEVVGAALIFPETPPAMPLGVEVQQLPATPDQIWGEQRFIVTDDYAGGGELNDFFGLNPVLDLSQFSGNAVIMTDEQGIMTLQVADTDLEPTVLTKINSIILGPGENAIHVSGIGLQVTATEGTNSISNWRGSLDLTLDGGTNSISMFDDGIVRAQISGGDNEFINNDGITTFTTLAEGATGSSSVIGGSTVLRFMGDTPGLTVTLTEDGGAVAAWAGGALDVDRVGKLTVGNGATVDASARDPSLLPATPLISEGPDSIVIGSAGPDSMFGQGSFFGGDGDDAIEVDIWRDGGARVDGGAGDDVIGVLLTNPGSGDVVLTGGEGRDEFVITVDYPSWTGVDSVVRITDLEDDERIEVYVDAFFATPDMPQIPITIIEDAEANEVRILLDDRPFIILENRATLAAGALTVRDVSGD</sequence>
<dbReference type="SUPFAM" id="SSF51120">
    <property type="entry name" value="beta-Roll"/>
    <property type="match status" value="2"/>
</dbReference>
<dbReference type="EMBL" id="VFPT01000001">
    <property type="protein sequence ID" value="TQM94742.1"/>
    <property type="molecule type" value="Genomic_DNA"/>
</dbReference>
<evidence type="ECO:0000313" key="3">
    <source>
        <dbReference type="EMBL" id="TQM94742.1"/>
    </source>
</evidence>
<accession>A0A543KI41</accession>
<comment type="caution">
    <text evidence="3">The sequence shown here is derived from an EMBL/GenBank/DDBJ whole genome shotgun (WGS) entry which is preliminary data.</text>
</comment>
<evidence type="ECO:0000256" key="1">
    <source>
        <dbReference type="SAM" id="MobiDB-lite"/>
    </source>
</evidence>
<feature type="region of interest" description="Disordered" evidence="1">
    <location>
        <begin position="27"/>
        <end position="46"/>
    </location>
</feature>
<name>A0A543KI41_9RHOB</name>
<feature type="signal peptide" evidence="2">
    <location>
        <begin position="1"/>
        <end position="29"/>
    </location>
</feature>
<dbReference type="Proteomes" id="UP000320582">
    <property type="component" value="Unassembled WGS sequence"/>
</dbReference>